<dbReference type="GO" id="GO:0005634">
    <property type="term" value="C:nucleus"/>
    <property type="evidence" value="ECO:0007669"/>
    <property type="project" value="UniProtKB-SubCell"/>
</dbReference>
<dbReference type="GO" id="GO:0000981">
    <property type="term" value="F:DNA-binding transcription factor activity, RNA polymerase II-specific"/>
    <property type="evidence" value="ECO:0007669"/>
    <property type="project" value="TreeGrafter"/>
</dbReference>
<evidence type="ECO:0000256" key="5">
    <source>
        <dbReference type="PROSITE-ProRule" id="PRU00070"/>
    </source>
</evidence>
<dbReference type="PANTHER" id="PTHR12322:SF100">
    <property type="entry name" value="PROTEIN DOUBLESEX"/>
    <property type="match status" value="1"/>
</dbReference>
<dbReference type="PANTHER" id="PTHR12322">
    <property type="entry name" value="DOUBLESEX AND MAB-3 RELATED TRANSCRIPTION FACTOR DMRT"/>
    <property type="match status" value="1"/>
</dbReference>
<keyword evidence="2 5" id="KW-0862">Zinc</keyword>
<dbReference type="Pfam" id="PF00751">
    <property type="entry name" value="DM"/>
    <property type="match status" value="1"/>
</dbReference>
<dbReference type="Gene3D" id="4.10.1040.10">
    <property type="entry name" value="DM DNA-binding domain"/>
    <property type="match status" value="1"/>
</dbReference>
<feature type="domain" description="DM" evidence="6">
    <location>
        <begin position="21"/>
        <end position="68"/>
    </location>
</feature>
<dbReference type="GO" id="GO:0000978">
    <property type="term" value="F:RNA polymerase II cis-regulatory region sequence-specific DNA binding"/>
    <property type="evidence" value="ECO:0007669"/>
    <property type="project" value="TreeGrafter"/>
</dbReference>
<keyword evidence="1 5" id="KW-0479">Metal-binding</keyword>
<keyword evidence="8" id="KW-1185">Reference proteome</keyword>
<dbReference type="Proteomes" id="UP001107558">
    <property type="component" value="Chromosome 3"/>
</dbReference>
<evidence type="ECO:0000256" key="4">
    <source>
        <dbReference type="ARBA" id="ARBA00023242"/>
    </source>
</evidence>
<feature type="DNA-binding region" description="DM" evidence="5">
    <location>
        <begin position="21"/>
        <end position="68"/>
    </location>
</feature>
<sequence>MSEQKNKSKNSLNINRATPFCARCRNHGLKLKLKTHKRYCRFRNCSCEKCNLTMQRQKIMAHQTAMRRAMLQDELRNHNYNQNFSNSNFNDSLVTSSSTTSYNHHHSQLINPQGHQNSSNYNCDDIMESVISVEQHLGYDSYESKAFIYAILKCAKNNVFETCQMIMNGKFATNEFLKNQNILKIEETEGSESNRIVNYSSHMNDHHHNNLTTQTFNDSIYNW</sequence>
<evidence type="ECO:0000256" key="2">
    <source>
        <dbReference type="ARBA" id="ARBA00022833"/>
    </source>
</evidence>
<accession>A0A9J6BKU1</accession>
<gene>
    <name evidence="7" type="ORF">PVAND_000731</name>
</gene>
<dbReference type="GO" id="GO:0007548">
    <property type="term" value="P:sex differentiation"/>
    <property type="evidence" value="ECO:0007669"/>
    <property type="project" value="TreeGrafter"/>
</dbReference>
<evidence type="ECO:0000256" key="3">
    <source>
        <dbReference type="ARBA" id="ARBA00023125"/>
    </source>
</evidence>
<protein>
    <recommendedName>
        <fullName evidence="6">DM domain-containing protein</fullName>
    </recommendedName>
</protein>
<dbReference type="InterPro" id="IPR036407">
    <property type="entry name" value="DM_DNA-bd_sf"/>
</dbReference>
<dbReference type="PROSITE" id="PS50809">
    <property type="entry name" value="DM_2"/>
    <property type="match status" value="1"/>
</dbReference>
<dbReference type="InterPro" id="IPR001275">
    <property type="entry name" value="DM_DNA-bd"/>
</dbReference>
<proteinExistence type="predicted"/>
<comment type="subcellular location">
    <subcellularLocation>
        <location evidence="5">Nucleus</location>
    </subcellularLocation>
</comment>
<reference evidence="7" key="1">
    <citation type="submission" date="2021-03" db="EMBL/GenBank/DDBJ databases">
        <title>Chromosome level genome of the anhydrobiotic midge Polypedilum vanderplanki.</title>
        <authorList>
            <person name="Yoshida Y."/>
            <person name="Kikawada T."/>
            <person name="Gusev O."/>
        </authorList>
    </citation>
    <scope>NUCLEOTIDE SEQUENCE</scope>
    <source>
        <strain evidence="7">NIAS01</strain>
        <tissue evidence="7">Whole body or cell culture</tissue>
    </source>
</reference>
<dbReference type="SMART" id="SM00301">
    <property type="entry name" value="DM"/>
    <property type="match status" value="1"/>
</dbReference>
<dbReference type="SUPFAM" id="SSF82927">
    <property type="entry name" value="Cysteine-rich DNA binding domain, (DM domain)"/>
    <property type="match status" value="1"/>
</dbReference>
<comment type="caution">
    <text evidence="7">The sequence shown here is derived from an EMBL/GenBank/DDBJ whole genome shotgun (WGS) entry which is preliminary data.</text>
</comment>
<evidence type="ECO:0000256" key="1">
    <source>
        <dbReference type="ARBA" id="ARBA00022723"/>
    </source>
</evidence>
<evidence type="ECO:0000313" key="7">
    <source>
        <dbReference type="EMBL" id="KAG5670468.1"/>
    </source>
</evidence>
<dbReference type="OrthoDB" id="5842031at2759"/>
<evidence type="ECO:0000259" key="6">
    <source>
        <dbReference type="PROSITE" id="PS50809"/>
    </source>
</evidence>
<evidence type="ECO:0000313" key="8">
    <source>
        <dbReference type="Proteomes" id="UP001107558"/>
    </source>
</evidence>
<keyword evidence="4 5" id="KW-0539">Nucleus</keyword>
<dbReference type="GO" id="GO:0046872">
    <property type="term" value="F:metal ion binding"/>
    <property type="evidence" value="ECO:0007669"/>
    <property type="project" value="UniProtKB-KW"/>
</dbReference>
<dbReference type="InterPro" id="IPR026607">
    <property type="entry name" value="DMRT"/>
</dbReference>
<organism evidence="7 8">
    <name type="scientific">Polypedilum vanderplanki</name>
    <name type="common">Sleeping chironomid midge</name>
    <dbReference type="NCBI Taxonomy" id="319348"/>
    <lineage>
        <taxon>Eukaryota</taxon>
        <taxon>Metazoa</taxon>
        <taxon>Ecdysozoa</taxon>
        <taxon>Arthropoda</taxon>
        <taxon>Hexapoda</taxon>
        <taxon>Insecta</taxon>
        <taxon>Pterygota</taxon>
        <taxon>Neoptera</taxon>
        <taxon>Endopterygota</taxon>
        <taxon>Diptera</taxon>
        <taxon>Nematocera</taxon>
        <taxon>Chironomoidea</taxon>
        <taxon>Chironomidae</taxon>
        <taxon>Chironominae</taxon>
        <taxon>Polypedilum</taxon>
        <taxon>Polypedilum</taxon>
    </lineage>
</organism>
<name>A0A9J6BKU1_POLVA</name>
<dbReference type="PROSITE" id="PS40000">
    <property type="entry name" value="DM_1"/>
    <property type="match status" value="1"/>
</dbReference>
<dbReference type="FunFam" id="4.10.1040.10:FF:000001">
    <property type="entry name" value="doublesex- and mab-3-related transcription factor 1"/>
    <property type="match status" value="1"/>
</dbReference>
<keyword evidence="3 5" id="KW-0238">DNA-binding</keyword>
<dbReference type="AlphaFoldDB" id="A0A9J6BKU1"/>
<dbReference type="EMBL" id="JADBJN010000003">
    <property type="protein sequence ID" value="KAG5670468.1"/>
    <property type="molecule type" value="Genomic_DNA"/>
</dbReference>